<evidence type="ECO:0000256" key="5">
    <source>
        <dbReference type="ARBA" id="ARBA00022692"/>
    </source>
</evidence>
<dbReference type="PANTHER" id="PTHR46160">
    <property type="entry name" value="ALPHA-TECTORIN-RELATED"/>
    <property type="match status" value="1"/>
</dbReference>
<evidence type="ECO:0000256" key="13">
    <source>
        <dbReference type="ARBA" id="ARBA00023180"/>
    </source>
</evidence>
<dbReference type="GO" id="GO:0005886">
    <property type="term" value="C:plasma membrane"/>
    <property type="evidence" value="ECO:0007669"/>
    <property type="project" value="UniProtKB-SubCell"/>
</dbReference>
<dbReference type="GO" id="GO:0046872">
    <property type="term" value="F:metal ion binding"/>
    <property type="evidence" value="ECO:0007669"/>
    <property type="project" value="UniProtKB-KW"/>
</dbReference>
<evidence type="ECO:0000259" key="16">
    <source>
        <dbReference type="PROSITE" id="PS50026"/>
    </source>
</evidence>
<keyword evidence="11 15" id="KW-0472">Membrane</keyword>
<keyword evidence="9" id="KW-0106">Calcium</keyword>
<dbReference type="CDD" id="cd00054">
    <property type="entry name" value="EGF_CA"/>
    <property type="match status" value="1"/>
</dbReference>
<comment type="subcellular location">
    <subcellularLocation>
        <location evidence="1">Cell membrane</location>
        <topology evidence="1">Single-pass type I membrane protein</topology>
    </subcellularLocation>
</comment>
<keyword evidence="2" id="KW-0217">Developmental protein</keyword>
<dbReference type="PROSITE" id="PS00022">
    <property type="entry name" value="EGF_1"/>
    <property type="match status" value="1"/>
</dbReference>
<dbReference type="PROSITE" id="PS50026">
    <property type="entry name" value="EGF_3"/>
    <property type="match status" value="1"/>
</dbReference>
<evidence type="ECO:0000256" key="10">
    <source>
        <dbReference type="ARBA" id="ARBA00022989"/>
    </source>
</evidence>
<evidence type="ECO:0000256" key="8">
    <source>
        <dbReference type="ARBA" id="ARBA00022737"/>
    </source>
</evidence>
<dbReference type="SMART" id="SM00181">
    <property type="entry name" value="EGF"/>
    <property type="match status" value="1"/>
</dbReference>
<sequence length="297" mass="32543">MYLKYIVDSTSRGCSSRDCLFDLCADQETDSLRCDSYEVYALACQEAGVKLGNWRQQLGCVLSCVANSAYSECMTPCPASCADLAAPSECDFTACVEGCQCSPGFTMSGGLCVPYSECGCTYLDRYYPLKERFVTEDCALSCESTPSGAVCQPKGCSDTHVCTIFNFTRDCYKKSPCLSDPCLNNGTCSEITVDVFSCQCPEGFEGNLCEIEKTDTSGGLDKNTIIFIAVLVPLGIIIIALICVLCYKCCRKNKENKYYCDSTDSSTQYNMHLKDSNVKYDNFSNNEKNASNNVTPM</sequence>
<dbReference type="InterPro" id="IPR036084">
    <property type="entry name" value="Ser_inhib-like_sf"/>
</dbReference>
<evidence type="ECO:0000256" key="2">
    <source>
        <dbReference type="ARBA" id="ARBA00022473"/>
    </source>
</evidence>
<dbReference type="InterPro" id="IPR014853">
    <property type="entry name" value="VWF/SSPO/ZAN-like_Cys-rich_dom"/>
</dbReference>
<keyword evidence="10 15" id="KW-1133">Transmembrane helix</keyword>
<dbReference type="STRING" id="8022.A0A060YHY5"/>
<dbReference type="Proteomes" id="UP000193380">
    <property type="component" value="Unassembled WGS sequence"/>
</dbReference>
<keyword evidence="3" id="KW-1003">Cell membrane</keyword>
<dbReference type="Pfam" id="PF08742">
    <property type="entry name" value="C8"/>
    <property type="match status" value="1"/>
</dbReference>
<evidence type="ECO:0000313" key="18">
    <source>
        <dbReference type="Proteomes" id="UP000193380"/>
    </source>
</evidence>
<evidence type="ECO:0000256" key="15">
    <source>
        <dbReference type="SAM" id="Phobius"/>
    </source>
</evidence>
<protein>
    <recommendedName>
        <fullName evidence="16">EGF-like domain-containing protein</fullName>
    </recommendedName>
</protein>
<dbReference type="GO" id="GO:0007409">
    <property type="term" value="P:axonogenesis"/>
    <property type="evidence" value="ECO:0007669"/>
    <property type="project" value="UniProtKB-ARBA"/>
</dbReference>
<comment type="caution">
    <text evidence="14">Lacks conserved residue(s) required for the propagation of feature annotation.</text>
</comment>
<dbReference type="SUPFAM" id="SSF57567">
    <property type="entry name" value="Serine protease inhibitors"/>
    <property type="match status" value="1"/>
</dbReference>
<dbReference type="FunFam" id="2.10.25.10:FF:000659">
    <property type="entry name" value="Crumbs cell polarity complex component 2b"/>
    <property type="match status" value="1"/>
</dbReference>
<evidence type="ECO:0000256" key="4">
    <source>
        <dbReference type="ARBA" id="ARBA00022536"/>
    </source>
</evidence>
<evidence type="ECO:0000256" key="3">
    <source>
        <dbReference type="ARBA" id="ARBA00022475"/>
    </source>
</evidence>
<feature type="domain" description="EGF-like" evidence="16">
    <location>
        <begin position="173"/>
        <end position="210"/>
    </location>
</feature>
<keyword evidence="4 14" id="KW-0245">EGF-like domain</keyword>
<dbReference type="CDD" id="cd19941">
    <property type="entry name" value="TIL"/>
    <property type="match status" value="1"/>
</dbReference>
<gene>
    <name evidence="17" type="ORF">GSONMT00046470001</name>
</gene>
<dbReference type="PaxDb" id="8022-A0A060YHY5"/>
<organism evidence="17 18">
    <name type="scientific">Oncorhynchus mykiss</name>
    <name type="common">Rainbow trout</name>
    <name type="synonym">Salmo gairdneri</name>
    <dbReference type="NCBI Taxonomy" id="8022"/>
    <lineage>
        <taxon>Eukaryota</taxon>
        <taxon>Metazoa</taxon>
        <taxon>Chordata</taxon>
        <taxon>Craniata</taxon>
        <taxon>Vertebrata</taxon>
        <taxon>Euteleostomi</taxon>
        <taxon>Actinopterygii</taxon>
        <taxon>Neopterygii</taxon>
        <taxon>Teleostei</taxon>
        <taxon>Protacanthopterygii</taxon>
        <taxon>Salmoniformes</taxon>
        <taxon>Salmonidae</taxon>
        <taxon>Salmoninae</taxon>
        <taxon>Oncorhynchus</taxon>
    </lineage>
</organism>
<name>A0A060YHY5_ONCMY</name>
<evidence type="ECO:0000256" key="7">
    <source>
        <dbReference type="ARBA" id="ARBA00022729"/>
    </source>
</evidence>
<evidence type="ECO:0000256" key="12">
    <source>
        <dbReference type="ARBA" id="ARBA00023157"/>
    </source>
</evidence>
<proteinExistence type="predicted"/>
<dbReference type="Pfam" id="PF00008">
    <property type="entry name" value="EGF"/>
    <property type="match status" value="1"/>
</dbReference>
<keyword evidence="5 15" id="KW-0812">Transmembrane</keyword>
<evidence type="ECO:0000256" key="11">
    <source>
        <dbReference type="ARBA" id="ARBA00023136"/>
    </source>
</evidence>
<dbReference type="InterPro" id="IPR000742">
    <property type="entry name" value="EGF"/>
</dbReference>
<dbReference type="Gene3D" id="2.10.25.10">
    <property type="entry name" value="Laminin"/>
    <property type="match status" value="2"/>
</dbReference>
<keyword evidence="6" id="KW-0479">Metal-binding</keyword>
<evidence type="ECO:0000256" key="6">
    <source>
        <dbReference type="ARBA" id="ARBA00022723"/>
    </source>
</evidence>
<dbReference type="AlphaFoldDB" id="A0A060YHY5"/>
<dbReference type="FunFam" id="2.10.25.10:FF:000055">
    <property type="entry name" value="alpha-tectorin isoform X1"/>
    <property type="match status" value="1"/>
</dbReference>
<reference evidence="17" key="1">
    <citation type="journal article" date="2014" name="Nat. Commun.">
        <title>The rainbow trout genome provides novel insights into evolution after whole-genome duplication in vertebrates.</title>
        <authorList>
            <person name="Berthelot C."/>
            <person name="Brunet F."/>
            <person name="Chalopin D."/>
            <person name="Juanchich A."/>
            <person name="Bernard M."/>
            <person name="Noel B."/>
            <person name="Bento P."/>
            <person name="Da Silva C."/>
            <person name="Labadie K."/>
            <person name="Alberti A."/>
            <person name="Aury J.M."/>
            <person name="Louis A."/>
            <person name="Dehais P."/>
            <person name="Bardou P."/>
            <person name="Montfort J."/>
            <person name="Klopp C."/>
            <person name="Cabau C."/>
            <person name="Gaspin C."/>
            <person name="Thorgaard G.H."/>
            <person name="Boussaha M."/>
            <person name="Quillet E."/>
            <person name="Guyomard R."/>
            <person name="Galiana D."/>
            <person name="Bobe J."/>
            <person name="Volff J.N."/>
            <person name="Genet C."/>
            <person name="Wincker P."/>
            <person name="Jaillon O."/>
            <person name="Roest Crollius H."/>
            <person name="Guiguen Y."/>
        </authorList>
    </citation>
    <scope>NUCLEOTIDE SEQUENCE [LARGE SCALE GENOMIC DNA]</scope>
</reference>
<evidence type="ECO:0000313" key="17">
    <source>
        <dbReference type="EMBL" id="CDQ88715.1"/>
    </source>
</evidence>
<feature type="transmembrane region" description="Helical" evidence="15">
    <location>
        <begin position="225"/>
        <end position="247"/>
    </location>
</feature>
<dbReference type="SUPFAM" id="SSF57196">
    <property type="entry name" value="EGF/Laminin"/>
    <property type="match status" value="1"/>
</dbReference>
<dbReference type="InterPro" id="IPR052749">
    <property type="entry name" value="Alpha-tectorin"/>
</dbReference>
<dbReference type="PANTHER" id="PTHR46160:SF8">
    <property type="entry name" value="VWFD DOMAIN-CONTAINING PROTEIN"/>
    <property type="match status" value="1"/>
</dbReference>
<evidence type="ECO:0000256" key="9">
    <source>
        <dbReference type="ARBA" id="ARBA00022837"/>
    </source>
</evidence>
<evidence type="ECO:0000256" key="1">
    <source>
        <dbReference type="ARBA" id="ARBA00004251"/>
    </source>
</evidence>
<evidence type="ECO:0000256" key="14">
    <source>
        <dbReference type="PROSITE-ProRule" id="PRU00076"/>
    </source>
</evidence>
<keyword evidence="12 14" id="KW-1015">Disulfide bond</keyword>
<dbReference type="InterPro" id="IPR002919">
    <property type="entry name" value="TIL_dom"/>
</dbReference>
<dbReference type="Pfam" id="PF01826">
    <property type="entry name" value="TIL"/>
    <property type="match status" value="1"/>
</dbReference>
<reference evidence="17" key="2">
    <citation type="submission" date="2014-03" db="EMBL/GenBank/DDBJ databases">
        <authorList>
            <person name="Genoscope - CEA"/>
        </authorList>
    </citation>
    <scope>NUCLEOTIDE SEQUENCE</scope>
</reference>
<keyword evidence="7" id="KW-0732">Signal</keyword>
<dbReference type="EMBL" id="FR908899">
    <property type="protein sequence ID" value="CDQ88715.1"/>
    <property type="molecule type" value="Genomic_DNA"/>
</dbReference>
<feature type="disulfide bond" evidence="14">
    <location>
        <begin position="200"/>
        <end position="209"/>
    </location>
</feature>
<keyword evidence="8" id="KW-0677">Repeat</keyword>
<accession>A0A060YHY5</accession>
<dbReference type="PROSITE" id="PS01186">
    <property type="entry name" value="EGF_2"/>
    <property type="match status" value="1"/>
</dbReference>
<keyword evidence="13" id="KW-0325">Glycoprotein</keyword>